<dbReference type="InterPro" id="IPR051534">
    <property type="entry name" value="CBASS_pafABC_assoc_protein"/>
</dbReference>
<dbReference type="RefSeq" id="WP_087281507.1">
    <property type="nucleotide sequence ID" value="NZ_CP021455.1"/>
</dbReference>
<name>A0A1Y0EPM0_9BURK</name>
<dbReference type="AlphaFoldDB" id="A0A1Y0EPM0"/>
<organism evidence="3 4">
    <name type="scientific">Comamonas serinivorans</name>
    <dbReference type="NCBI Taxonomy" id="1082851"/>
    <lineage>
        <taxon>Bacteria</taxon>
        <taxon>Pseudomonadati</taxon>
        <taxon>Pseudomonadota</taxon>
        <taxon>Betaproteobacteria</taxon>
        <taxon>Burkholderiales</taxon>
        <taxon>Comamonadaceae</taxon>
        <taxon>Comamonas</taxon>
    </lineage>
</organism>
<dbReference type="KEGG" id="cser:CCO03_12445"/>
<evidence type="ECO:0000313" key="4">
    <source>
        <dbReference type="Proteomes" id="UP000196138"/>
    </source>
</evidence>
<dbReference type="Pfam" id="PF13280">
    <property type="entry name" value="WYL"/>
    <property type="match status" value="1"/>
</dbReference>
<sequence length="235" mass="26413">MSAPRSARLLTLLDELHRRRRPVQGAVLATRLGISLRTLYRDIDTLRAQGAEIDGEPGIGYLLRAGHLLPAMMFSAEELEAVVLGTRWVAAQGDAQLAVAAQAALDRIVTVLPPALRLQVETSGLFAPQWGTRPAEPWVATLRQAIRDGHRVRLQYADAEQRTSERVIWPFAMAFLADKRLLAAWCELRQGYRHFRADRVLALDDLGQPYPRPRHDLLRDWQQALRTSSVTADRS</sequence>
<protein>
    <submittedName>
        <fullName evidence="3">Transcriptional regulator</fullName>
    </submittedName>
</protein>
<dbReference type="InterPro" id="IPR026881">
    <property type="entry name" value="WYL_dom"/>
</dbReference>
<feature type="domain" description="WYL" evidence="2">
    <location>
        <begin position="139"/>
        <end position="203"/>
    </location>
</feature>
<dbReference type="PANTHER" id="PTHR34580:SF3">
    <property type="entry name" value="PROTEIN PAFB"/>
    <property type="match status" value="1"/>
</dbReference>
<dbReference type="PROSITE" id="PS52050">
    <property type="entry name" value="WYL"/>
    <property type="match status" value="1"/>
</dbReference>
<dbReference type="InterPro" id="IPR036388">
    <property type="entry name" value="WH-like_DNA-bd_sf"/>
</dbReference>
<evidence type="ECO:0000259" key="2">
    <source>
        <dbReference type="Pfam" id="PF13280"/>
    </source>
</evidence>
<dbReference type="EMBL" id="CP021455">
    <property type="protein sequence ID" value="ARU05390.1"/>
    <property type="molecule type" value="Genomic_DNA"/>
</dbReference>
<dbReference type="InterPro" id="IPR013196">
    <property type="entry name" value="HTH_11"/>
</dbReference>
<evidence type="ECO:0000313" key="3">
    <source>
        <dbReference type="EMBL" id="ARU05390.1"/>
    </source>
</evidence>
<dbReference type="Pfam" id="PF08279">
    <property type="entry name" value="HTH_11"/>
    <property type="match status" value="1"/>
</dbReference>
<accession>A0A1Y0EPM0</accession>
<dbReference type="PANTHER" id="PTHR34580">
    <property type="match status" value="1"/>
</dbReference>
<dbReference type="InterPro" id="IPR036390">
    <property type="entry name" value="WH_DNA-bd_sf"/>
</dbReference>
<keyword evidence="4" id="KW-1185">Reference proteome</keyword>
<dbReference type="Proteomes" id="UP000196138">
    <property type="component" value="Chromosome"/>
</dbReference>
<evidence type="ECO:0000259" key="1">
    <source>
        <dbReference type="Pfam" id="PF08279"/>
    </source>
</evidence>
<dbReference type="OrthoDB" id="9807255at2"/>
<proteinExistence type="predicted"/>
<dbReference type="SUPFAM" id="SSF46785">
    <property type="entry name" value="Winged helix' DNA-binding domain"/>
    <property type="match status" value="1"/>
</dbReference>
<feature type="domain" description="Helix-turn-helix type 11" evidence="1">
    <location>
        <begin position="8"/>
        <end position="61"/>
    </location>
</feature>
<reference evidence="3 4" key="1">
    <citation type="submission" date="2017-05" db="EMBL/GenBank/DDBJ databases">
        <authorList>
            <person name="Song R."/>
            <person name="Chenine A.L."/>
            <person name="Ruprecht R.M."/>
        </authorList>
    </citation>
    <scope>NUCLEOTIDE SEQUENCE [LARGE SCALE GENOMIC DNA]</scope>
    <source>
        <strain evidence="3 4">DSM 26136</strain>
    </source>
</reference>
<dbReference type="Gene3D" id="1.10.10.10">
    <property type="entry name" value="Winged helix-like DNA-binding domain superfamily/Winged helix DNA-binding domain"/>
    <property type="match status" value="1"/>
</dbReference>
<gene>
    <name evidence="3" type="ORF">CCO03_12445</name>
</gene>